<feature type="domain" description="AB hydrolase-1" evidence="2">
    <location>
        <begin position="31"/>
        <end position="264"/>
    </location>
</feature>
<accession>A0A4R5BT14</accession>
<dbReference type="GO" id="GO:0016020">
    <property type="term" value="C:membrane"/>
    <property type="evidence" value="ECO:0007669"/>
    <property type="project" value="TreeGrafter"/>
</dbReference>
<dbReference type="InterPro" id="IPR000639">
    <property type="entry name" value="Epox_hydrolase-like"/>
</dbReference>
<evidence type="ECO:0000313" key="4">
    <source>
        <dbReference type="Proteomes" id="UP000294723"/>
    </source>
</evidence>
<evidence type="ECO:0000259" key="2">
    <source>
        <dbReference type="Pfam" id="PF00561"/>
    </source>
</evidence>
<keyword evidence="4" id="KW-1185">Reference proteome</keyword>
<dbReference type="RefSeq" id="WP_132682891.1">
    <property type="nucleotide sequence ID" value="NZ_SMLA01000013.1"/>
</dbReference>
<dbReference type="PANTHER" id="PTHR43798:SF31">
    <property type="entry name" value="AB HYDROLASE SUPERFAMILY PROTEIN YCLE"/>
    <property type="match status" value="1"/>
</dbReference>
<keyword evidence="1 3" id="KW-0378">Hydrolase</keyword>
<dbReference type="Gene3D" id="3.40.50.1820">
    <property type="entry name" value="alpha/beta hydrolase"/>
    <property type="match status" value="1"/>
</dbReference>
<dbReference type="GO" id="GO:0016787">
    <property type="term" value="F:hydrolase activity"/>
    <property type="evidence" value="ECO:0007669"/>
    <property type="project" value="UniProtKB-KW"/>
</dbReference>
<sequence>MPQELTFETTSRTVQTNDWKIHFNEAGEGHPLLMLHGSGPGATGWSNFGPNLKALSTRYRVIAADMPGWGESAAVTYDERDHVEATLQLLDALEIEKAAFVGNSMGGMTALRFATEHPERMSHLITMGSGSPGPLLFGAGDGPTEGLKILRKGYQDPSPETMRQLVDVMTFDSRSASEELIRQRSDAARARPDHLANFIAGMDRGLPFMDLAKIARIQLPTLLFHGRDDRVVHYEHSLKLVSLIPHSRLVLMNRCGHWLQLEHAEEFNRLVDDFVSAR</sequence>
<name>A0A4R5BT14_9PSEU</name>
<gene>
    <name evidence="3" type="ORF">E1202_11670</name>
</gene>
<evidence type="ECO:0000256" key="1">
    <source>
        <dbReference type="ARBA" id="ARBA00022801"/>
    </source>
</evidence>
<dbReference type="InterPro" id="IPR050266">
    <property type="entry name" value="AB_hydrolase_sf"/>
</dbReference>
<organism evidence="3 4">
    <name type="scientific">Saccharopolyspora karakumensis</name>
    <dbReference type="NCBI Taxonomy" id="2530386"/>
    <lineage>
        <taxon>Bacteria</taxon>
        <taxon>Bacillati</taxon>
        <taxon>Actinomycetota</taxon>
        <taxon>Actinomycetes</taxon>
        <taxon>Pseudonocardiales</taxon>
        <taxon>Pseudonocardiaceae</taxon>
        <taxon>Saccharopolyspora</taxon>
    </lineage>
</organism>
<dbReference type="InterPro" id="IPR029058">
    <property type="entry name" value="AB_hydrolase_fold"/>
</dbReference>
<comment type="caution">
    <text evidence="3">The sequence shown here is derived from an EMBL/GenBank/DDBJ whole genome shotgun (WGS) entry which is preliminary data.</text>
</comment>
<dbReference type="InterPro" id="IPR000073">
    <property type="entry name" value="AB_hydrolase_1"/>
</dbReference>
<evidence type="ECO:0000313" key="3">
    <source>
        <dbReference type="EMBL" id="TDD89169.1"/>
    </source>
</evidence>
<dbReference type="PRINTS" id="PR00111">
    <property type="entry name" value="ABHYDROLASE"/>
</dbReference>
<dbReference type="PANTHER" id="PTHR43798">
    <property type="entry name" value="MONOACYLGLYCEROL LIPASE"/>
    <property type="match status" value="1"/>
</dbReference>
<dbReference type="Pfam" id="PF00561">
    <property type="entry name" value="Abhydrolase_1"/>
    <property type="match status" value="1"/>
</dbReference>
<dbReference type="PRINTS" id="PR00412">
    <property type="entry name" value="EPOXHYDRLASE"/>
</dbReference>
<proteinExistence type="predicted"/>
<dbReference type="EMBL" id="SMLA01000013">
    <property type="protein sequence ID" value="TDD89169.1"/>
    <property type="molecule type" value="Genomic_DNA"/>
</dbReference>
<protein>
    <submittedName>
        <fullName evidence="3">Alpha/beta fold hydrolase</fullName>
    </submittedName>
</protein>
<dbReference type="AlphaFoldDB" id="A0A4R5BT14"/>
<reference evidence="3 4" key="1">
    <citation type="submission" date="2019-03" db="EMBL/GenBank/DDBJ databases">
        <title>Draft genome sequences of novel Actinobacteria.</title>
        <authorList>
            <person name="Sahin N."/>
            <person name="Ay H."/>
            <person name="Saygin H."/>
        </authorList>
    </citation>
    <scope>NUCLEOTIDE SEQUENCE [LARGE SCALE GENOMIC DNA]</scope>
    <source>
        <strain evidence="3 4">5K548</strain>
    </source>
</reference>
<dbReference type="Proteomes" id="UP000294723">
    <property type="component" value="Unassembled WGS sequence"/>
</dbReference>
<dbReference type="SUPFAM" id="SSF53474">
    <property type="entry name" value="alpha/beta-Hydrolases"/>
    <property type="match status" value="1"/>
</dbReference>